<name>A0A0L6VCX1_9BASI</name>
<keyword evidence="2" id="KW-1185">Reference proteome</keyword>
<sequence>MLCGRFKSGLLDRLCFIYVCVEGGPCRDRSDKE</sequence>
<evidence type="ECO:0000313" key="1">
    <source>
        <dbReference type="EMBL" id="KNZ58402.1"/>
    </source>
</evidence>
<comment type="caution">
    <text evidence="1">The sequence shown here is derived from an EMBL/GenBank/DDBJ whole genome shotgun (WGS) entry which is preliminary data.</text>
</comment>
<dbReference type="EMBL" id="LAVV01006767">
    <property type="protein sequence ID" value="KNZ58402.1"/>
    <property type="molecule type" value="Genomic_DNA"/>
</dbReference>
<protein>
    <submittedName>
        <fullName evidence="1">Putative signal peptide protein</fullName>
    </submittedName>
</protein>
<proteinExistence type="predicted"/>
<accession>A0A0L6VCX1</accession>
<organism evidence="1 2">
    <name type="scientific">Puccinia sorghi</name>
    <dbReference type="NCBI Taxonomy" id="27349"/>
    <lineage>
        <taxon>Eukaryota</taxon>
        <taxon>Fungi</taxon>
        <taxon>Dikarya</taxon>
        <taxon>Basidiomycota</taxon>
        <taxon>Pucciniomycotina</taxon>
        <taxon>Pucciniomycetes</taxon>
        <taxon>Pucciniales</taxon>
        <taxon>Pucciniaceae</taxon>
        <taxon>Puccinia</taxon>
    </lineage>
</organism>
<reference evidence="1 2" key="1">
    <citation type="submission" date="2015-08" db="EMBL/GenBank/DDBJ databases">
        <title>Next Generation Sequencing and Analysis of the Genome of Puccinia sorghi L Schw, the Causal Agent of Maize Common Rust.</title>
        <authorList>
            <person name="Rochi L."/>
            <person name="Burguener G."/>
            <person name="Darino M."/>
            <person name="Turjanski A."/>
            <person name="Kreff E."/>
            <person name="Dieguez M.J."/>
            <person name="Sacco F."/>
        </authorList>
    </citation>
    <scope>NUCLEOTIDE SEQUENCE [LARGE SCALE GENOMIC DNA]</scope>
    <source>
        <strain evidence="1 2">RO10H11247</strain>
    </source>
</reference>
<dbReference type="VEuPathDB" id="FungiDB:VP01_1937g9"/>
<gene>
    <name evidence="1" type="ORF">VP01_1937g9</name>
</gene>
<dbReference type="AlphaFoldDB" id="A0A0L6VCX1"/>
<evidence type="ECO:0000313" key="2">
    <source>
        <dbReference type="Proteomes" id="UP000037035"/>
    </source>
</evidence>
<dbReference type="Proteomes" id="UP000037035">
    <property type="component" value="Unassembled WGS sequence"/>
</dbReference>